<dbReference type="Pfam" id="PF00440">
    <property type="entry name" value="TetR_N"/>
    <property type="match status" value="1"/>
</dbReference>
<dbReference type="InterPro" id="IPR001647">
    <property type="entry name" value="HTH_TetR"/>
</dbReference>
<dbReference type="InterPro" id="IPR023772">
    <property type="entry name" value="DNA-bd_HTH_TetR-type_CS"/>
</dbReference>
<evidence type="ECO:0000313" key="8">
    <source>
        <dbReference type="Proteomes" id="UP001177769"/>
    </source>
</evidence>
<evidence type="ECO:0000256" key="1">
    <source>
        <dbReference type="ARBA" id="ARBA00022491"/>
    </source>
</evidence>
<dbReference type="InterPro" id="IPR036271">
    <property type="entry name" value="Tet_transcr_reg_TetR-rel_C_sf"/>
</dbReference>
<dbReference type="PROSITE" id="PS50977">
    <property type="entry name" value="HTH_TETR_2"/>
    <property type="match status" value="1"/>
</dbReference>
<dbReference type="Proteomes" id="UP001177769">
    <property type="component" value="Chromosome"/>
</dbReference>
<dbReference type="AlphaFoldDB" id="A0AA95NCK5"/>
<keyword evidence="1" id="KW-0678">Repressor</keyword>
<gene>
    <name evidence="7" type="ORF">PFX98_02795</name>
</gene>
<keyword evidence="2" id="KW-0805">Transcription regulation</keyword>
<evidence type="ECO:0000256" key="5">
    <source>
        <dbReference type="PROSITE-ProRule" id="PRU00335"/>
    </source>
</evidence>
<reference evidence="7" key="1">
    <citation type="submission" date="2023-01" db="EMBL/GenBank/DDBJ databases">
        <title>Whole genome sequence of Paucibacter sp. S2-9 isolated from pond sediment.</title>
        <authorList>
            <person name="Jung J.Y."/>
        </authorList>
    </citation>
    <scope>NUCLEOTIDE SEQUENCE</scope>
    <source>
        <strain evidence="7">S2-9</strain>
    </source>
</reference>
<dbReference type="SUPFAM" id="SSF48498">
    <property type="entry name" value="Tetracyclin repressor-like, C-terminal domain"/>
    <property type="match status" value="1"/>
</dbReference>
<feature type="domain" description="HTH tetR-type" evidence="6">
    <location>
        <begin position="20"/>
        <end position="80"/>
    </location>
</feature>
<sequence>MEINKDPCAKACKPRGRPLSFDREQALEQAMHVFWRRGYEAASISELTAAMGITAPSLYTAFGDKERLFLEAIERYASGPGGGYMRALREEPSAFLAIQRCLEESAEELTRPCHPKGCMMTMAATNCTEASAHIQAALSKRRAEADEGMRCRIEQGITSGELPAGTDAVALSNFYVAVLRGMSMQAADGASRETLMATAAAAMRAWPAPG</sequence>
<keyword evidence="8" id="KW-1185">Reference proteome</keyword>
<dbReference type="Pfam" id="PF16925">
    <property type="entry name" value="TetR_C_13"/>
    <property type="match status" value="1"/>
</dbReference>
<dbReference type="InterPro" id="IPR009057">
    <property type="entry name" value="Homeodomain-like_sf"/>
</dbReference>
<proteinExistence type="predicted"/>
<feature type="DNA-binding region" description="H-T-H motif" evidence="5">
    <location>
        <begin position="43"/>
        <end position="62"/>
    </location>
</feature>
<organism evidence="7 8">
    <name type="scientific">Paucibacter sediminis</name>
    <dbReference type="NCBI Taxonomy" id="3019553"/>
    <lineage>
        <taxon>Bacteria</taxon>
        <taxon>Pseudomonadati</taxon>
        <taxon>Pseudomonadota</taxon>
        <taxon>Betaproteobacteria</taxon>
        <taxon>Burkholderiales</taxon>
        <taxon>Sphaerotilaceae</taxon>
        <taxon>Roseateles</taxon>
    </lineage>
</organism>
<dbReference type="PANTHER" id="PTHR47506:SF1">
    <property type="entry name" value="HTH-TYPE TRANSCRIPTIONAL REGULATOR YJDC"/>
    <property type="match status" value="1"/>
</dbReference>
<evidence type="ECO:0000259" key="6">
    <source>
        <dbReference type="PROSITE" id="PS50977"/>
    </source>
</evidence>
<evidence type="ECO:0000256" key="2">
    <source>
        <dbReference type="ARBA" id="ARBA00023015"/>
    </source>
</evidence>
<evidence type="ECO:0000313" key="7">
    <source>
        <dbReference type="EMBL" id="WIT12552.1"/>
    </source>
</evidence>
<dbReference type="PANTHER" id="PTHR47506">
    <property type="entry name" value="TRANSCRIPTIONAL REGULATORY PROTEIN"/>
    <property type="match status" value="1"/>
</dbReference>
<accession>A0AA95NCK5</accession>
<dbReference type="SUPFAM" id="SSF46689">
    <property type="entry name" value="Homeodomain-like"/>
    <property type="match status" value="1"/>
</dbReference>
<dbReference type="EMBL" id="CP116346">
    <property type="protein sequence ID" value="WIT12552.1"/>
    <property type="molecule type" value="Genomic_DNA"/>
</dbReference>
<dbReference type="GO" id="GO:0003677">
    <property type="term" value="F:DNA binding"/>
    <property type="evidence" value="ECO:0007669"/>
    <property type="project" value="UniProtKB-UniRule"/>
</dbReference>
<name>A0AA95NCK5_9BURK</name>
<dbReference type="KEGG" id="pais:PFX98_02795"/>
<protein>
    <submittedName>
        <fullName evidence="7">TetR/AcrR family transcriptional regulator</fullName>
    </submittedName>
</protein>
<evidence type="ECO:0000256" key="3">
    <source>
        <dbReference type="ARBA" id="ARBA00023125"/>
    </source>
</evidence>
<dbReference type="Gene3D" id="1.10.357.10">
    <property type="entry name" value="Tetracycline Repressor, domain 2"/>
    <property type="match status" value="1"/>
</dbReference>
<evidence type="ECO:0000256" key="4">
    <source>
        <dbReference type="ARBA" id="ARBA00023163"/>
    </source>
</evidence>
<dbReference type="InterPro" id="IPR011075">
    <property type="entry name" value="TetR_C"/>
</dbReference>
<dbReference type="PROSITE" id="PS01081">
    <property type="entry name" value="HTH_TETR_1"/>
    <property type="match status" value="1"/>
</dbReference>
<dbReference type="RefSeq" id="WP_285233650.1">
    <property type="nucleotide sequence ID" value="NZ_CP116346.1"/>
</dbReference>
<dbReference type="Gene3D" id="1.10.10.60">
    <property type="entry name" value="Homeodomain-like"/>
    <property type="match status" value="1"/>
</dbReference>
<keyword evidence="3 5" id="KW-0238">DNA-binding</keyword>
<keyword evidence="4" id="KW-0804">Transcription</keyword>